<dbReference type="InterPro" id="IPR045214">
    <property type="entry name" value="Surf1/Surf4"/>
</dbReference>
<dbReference type="Proteomes" id="UP000282002">
    <property type="component" value="Chromosome"/>
</dbReference>
<accession>A0A3S8UBV3</accession>
<dbReference type="RefSeq" id="WP_125327228.1">
    <property type="nucleotide sequence ID" value="NZ_CP034328.1"/>
</dbReference>
<evidence type="ECO:0000313" key="7">
    <source>
        <dbReference type="EMBL" id="AZL61018.1"/>
    </source>
</evidence>
<dbReference type="PANTHER" id="PTHR23427:SF2">
    <property type="entry name" value="SURFEIT LOCUS PROTEIN 1"/>
    <property type="match status" value="1"/>
</dbReference>
<dbReference type="PROSITE" id="PS50895">
    <property type="entry name" value="SURF1"/>
    <property type="match status" value="1"/>
</dbReference>
<sequence length="223" mass="24177">MLRNTIFALALGLSGVGVLIGLGLWQMQRLAWKEGIIAGAETMIAADPVALGSSLDPVADRYRSVVVNGAFTGEEAHVLTSSREAGPGFLVIAAYLTDDGRRILIDRGFVPETEKSTPRAGREVTVTGNLAWPDDITGSTPPYDAQRAIWYGRDLPGIAALLGTEPVLVIARNDTGDGILPQPVTVAGFRNNHWQYAVTWFSLAAVWLGMTVFLLWRIRFRTV</sequence>
<dbReference type="AlphaFoldDB" id="A0A3S8UBV3"/>
<comment type="similarity">
    <text evidence="2 6">Belongs to the SURF1 family.</text>
</comment>
<organism evidence="7 8">
    <name type="scientific">Tabrizicola piscis</name>
    <dbReference type="NCBI Taxonomy" id="2494374"/>
    <lineage>
        <taxon>Bacteria</taxon>
        <taxon>Pseudomonadati</taxon>
        <taxon>Pseudomonadota</taxon>
        <taxon>Alphaproteobacteria</taxon>
        <taxon>Rhodobacterales</taxon>
        <taxon>Paracoccaceae</taxon>
        <taxon>Tabrizicola</taxon>
    </lineage>
</organism>
<keyword evidence="8" id="KW-1185">Reference proteome</keyword>
<gene>
    <name evidence="7" type="ORF">EI545_03820</name>
</gene>
<keyword evidence="3 6" id="KW-0812">Transmembrane</keyword>
<keyword evidence="6" id="KW-1003">Cell membrane</keyword>
<comment type="subcellular location">
    <subcellularLocation>
        <location evidence="6">Cell membrane</location>
        <topology evidence="6">Multi-pass membrane protein</topology>
    </subcellularLocation>
    <subcellularLocation>
        <location evidence="1">Membrane</location>
    </subcellularLocation>
</comment>
<evidence type="ECO:0000256" key="2">
    <source>
        <dbReference type="ARBA" id="ARBA00007165"/>
    </source>
</evidence>
<dbReference type="EMBL" id="CP034328">
    <property type="protein sequence ID" value="AZL61018.1"/>
    <property type="molecule type" value="Genomic_DNA"/>
</dbReference>
<evidence type="ECO:0000313" key="8">
    <source>
        <dbReference type="Proteomes" id="UP000282002"/>
    </source>
</evidence>
<dbReference type="PANTHER" id="PTHR23427">
    <property type="entry name" value="SURFEIT LOCUS PROTEIN"/>
    <property type="match status" value="1"/>
</dbReference>
<keyword evidence="4 6" id="KW-1133">Transmembrane helix</keyword>
<dbReference type="CDD" id="cd06662">
    <property type="entry name" value="SURF1"/>
    <property type="match status" value="1"/>
</dbReference>
<evidence type="ECO:0000256" key="1">
    <source>
        <dbReference type="ARBA" id="ARBA00004370"/>
    </source>
</evidence>
<dbReference type="OrthoDB" id="6079986at2"/>
<feature type="transmembrane region" description="Helical" evidence="6">
    <location>
        <begin position="6"/>
        <end position="25"/>
    </location>
</feature>
<name>A0A3S8UBV3_9RHOB</name>
<reference evidence="7 8" key="1">
    <citation type="submission" date="2018-12" db="EMBL/GenBank/DDBJ databases">
        <title>Complete genome sequencing of Tabrizicola sp. K13M18.</title>
        <authorList>
            <person name="Bae J.-W."/>
        </authorList>
    </citation>
    <scope>NUCLEOTIDE SEQUENCE [LARGE SCALE GENOMIC DNA]</scope>
    <source>
        <strain evidence="7 8">K13M18</strain>
    </source>
</reference>
<keyword evidence="5 6" id="KW-0472">Membrane</keyword>
<dbReference type="GO" id="GO:0005886">
    <property type="term" value="C:plasma membrane"/>
    <property type="evidence" value="ECO:0007669"/>
    <property type="project" value="UniProtKB-SubCell"/>
</dbReference>
<dbReference type="InterPro" id="IPR002994">
    <property type="entry name" value="Surf1/Shy1"/>
</dbReference>
<proteinExistence type="inferred from homology"/>
<dbReference type="Pfam" id="PF02104">
    <property type="entry name" value="SURF1"/>
    <property type="match status" value="1"/>
</dbReference>
<evidence type="ECO:0000256" key="3">
    <source>
        <dbReference type="ARBA" id="ARBA00022692"/>
    </source>
</evidence>
<evidence type="ECO:0000256" key="4">
    <source>
        <dbReference type="ARBA" id="ARBA00022989"/>
    </source>
</evidence>
<protein>
    <recommendedName>
        <fullName evidence="6">SURF1-like protein</fullName>
    </recommendedName>
</protein>
<evidence type="ECO:0000256" key="5">
    <source>
        <dbReference type="ARBA" id="ARBA00023136"/>
    </source>
</evidence>
<dbReference type="KEGG" id="taw:EI545_03820"/>
<feature type="transmembrane region" description="Helical" evidence="6">
    <location>
        <begin position="197"/>
        <end position="218"/>
    </location>
</feature>
<evidence type="ECO:0000256" key="6">
    <source>
        <dbReference type="RuleBase" id="RU363076"/>
    </source>
</evidence>